<dbReference type="Pfam" id="PF14196">
    <property type="entry name" value="ATC_hydrolase"/>
    <property type="match status" value="1"/>
</dbReference>
<evidence type="ECO:0000313" key="2">
    <source>
        <dbReference type="Proteomes" id="UP000464314"/>
    </source>
</evidence>
<reference evidence="1 2" key="1">
    <citation type="submission" date="2020-01" db="EMBL/GenBank/DDBJ databases">
        <title>Genome analysis of Anaerocolumna sp. CBA3638.</title>
        <authorList>
            <person name="Kim J."/>
            <person name="Roh S.W."/>
        </authorList>
    </citation>
    <scope>NUCLEOTIDE SEQUENCE [LARGE SCALE GENOMIC DNA]</scope>
    <source>
        <strain evidence="1 2">CBA3638</strain>
    </source>
</reference>
<dbReference type="EMBL" id="CP048000">
    <property type="protein sequence ID" value="QHQ62844.1"/>
    <property type="molecule type" value="Genomic_DNA"/>
</dbReference>
<dbReference type="RefSeq" id="WP_161839666.1">
    <property type="nucleotide sequence ID" value="NZ_CP048000.1"/>
</dbReference>
<dbReference type="AlphaFoldDB" id="A0A6P1TPD0"/>
<evidence type="ECO:0008006" key="3">
    <source>
        <dbReference type="Google" id="ProtNLM"/>
    </source>
</evidence>
<sequence length="205" mass="23804">MPKQNMKSVKLTKELKNIVLKRYPVQSEEIINRALEINQHLCEENSNQPRKVLMHTRDKIYPAISFYKAIMENIESKEEAYSLIADYFNRQAKDVNKSIGKICKIPFSYKIVPLVMTKIIHNVYGKKSGFVMVDYPSEKEKCHIDMTICPYFNNCVKYGCPELGTAFCNADDIAYGNMHPKLFWGRTKTLARGNECCDFILEIRK</sequence>
<proteinExistence type="predicted"/>
<name>A0A6P1TPD0_9FIRM</name>
<organism evidence="1 2">
    <name type="scientific">Anaerocolumna sedimenticola</name>
    <dbReference type="NCBI Taxonomy" id="2696063"/>
    <lineage>
        <taxon>Bacteria</taxon>
        <taxon>Bacillati</taxon>
        <taxon>Bacillota</taxon>
        <taxon>Clostridia</taxon>
        <taxon>Lachnospirales</taxon>
        <taxon>Lachnospiraceae</taxon>
        <taxon>Anaerocolumna</taxon>
    </lineage>
</organism>
<keyword evidence="2" id="KW-1185">Reference proteome</keyword>
<dbReference type="InterPro" id="IPR026002">
    <property type="entry name" value="ATC_hydrolase-like"/>
</dbReference>
<protein>
    <recommendedName>
        <fullName evidence="3">L-2-amino-thiazoline-4-carboxylic acid hydrolase</fullName>
    </recommendedName>
</protein>
<accession>A0A6P1TPD0</accession>
<dbReference type="Proteomes" id="UP000464314">
    <property type="component" value="Chromosome"/>
</dbReference>
<dbReference type="KEGG" id="anr:Ana3638_20375"/>
<evidence type="ECO:0000313" key="1">
    <source>
        <dbReference type="EMBL" id="QHQ62844.1"/>
    </source>
</evidence>
<gene>
    <name evidence="1" type="ORF">Ana3638_20375</name>
</gene>